<evidence type="ECO:0000313" key="2">
    <source>
        <dbReference type="Proteomes" id="UP000646053"/>
    </source>
</evidence>
<keyword evidence="2" id="KW-1185">Reference proteome</keyword>
<evidence type="ECO:0000313" key="1">
    <source>
        <dbReference type="EMBL" id="NDJ17549.1"/>
    </source>
</evidence>
<dbReference type="RefSeq" id="WP_162423066.1">
    <property type="nucleotide sequence ID" value="NZ_WVIE01000009.1"/>
</dbReference>
<organism evidence="1 2">
    <name type="scientific">Myxacorys almedinensis A</name>
    <dbReference type="NCBI Taxonomy" id="2690445"/>
    <lineage>
        <taxon>Bacteria</taxon>
        <taxon>Bacillati</taxon>
        <taxon>Cyanobacteriota</taxon>
        <taxon>Cyanophyceae</taxon>
        <taxon>Leptolyngbyales</taxon>
        <taxon>Leptolyngbyaceae</taxon>
        <taxon>Myxacorys</taxon>
        <taxon>Myxacorys almedinensis</taxon>
    </lineage>
</organism>
<dbReference type="Proteomes" id="UP000646053">
    <property type="component" value="Unassembled WGS sequence"/>
</dbReference>
<protein>
    <submittedName>
        <fullName evidence="1">Uncharacterized protein</fullName>
    </submittedName>
</protein>
<gene>
    <name evidence="1" type="ORF">GS601_09645</name>
</gene>
<accession>A0A8J7YZS4</accession>
<proteinExistence type="predicted"/>
<dbReference type="EMBL" id="WVIE01000009">
    <property type="protein sequence ID" value="NDJ17549.1"/>
    <property type="molecule type" value="Genomic_DNA"/>
</dbReference>
<dbReference type="AlphaFoldDB" id="A0A8J7YZS4"/>
<name>A0A8J7YZS4_9CYAN</name>
<sequence>MNCVVEKWLTIAALTGWIGSMGSMMVLAVSAPSVNPAISASQRFAAHNTSGLSISRQVTLAPLDHTTLTEPKFLDQSTIQSADLPLDPVYRHWLDQSSPQPEKY</sequence>
<comment type="caution">
    <text evidence="1">The sequence shown here is derived from an EMBL/GenBank/DDBJ whole genome shotgun (WGS) entry which is preliminary data.</text>
</comment>
<reference evidence="1" key="1">
    <citation type="submission" date="2019-12" db="EMBL/GenBank/DDBJ databases">
        <title>High-Quality draft genome sequences of three cyanobacteria isolated from the limestone walls of the Old Cathedral of Coimbra.</title>
        <authorList>
            <person name="Tiago I."/>
            <person name="Soares F."/>
            <person name="Portugal A."/>
        </authorList>
    </citation>
    <scope>NUCLEOTIDE SEQUENCE</scope>
    <source>
        <strain evidence="1">A</strain>
    </source>
</reference>